<comment type="caution">
    <text evidence="4">The sequence shown here is derived from an EMBL/GenBank/DDBJ whole genome shotgun (WGS) entry which is preliminary data.</text>
</comment>
<dbReference type="Gene3D" id="1.10.630.10">
    <property type="entry name" value="Cytochrome P450"/>
    <property type="match status" value="1"/>
</dbReference>
<keyword evidence="2 3" id="KW-0408">Iron</keyword>
<feature type="binding site" description="axial binding residue" evidence="2">
    <location>
        <position position="27"/>
    </location>
    <ligand>
        <name>heme</name>
        <dbReference type="ChEBI" id="CHEBI:30413"/>
    </ligand>
    <ligandPart>
        <name>Fe</name>
        <dbReference type="ChEBI" id="CHEBI:18248"/>
    </ligandPart>
</feature>
<dbReference type="AlphaFoldDB" id="A0A814VHY5"/>
<dbReference type="InterPro" id="IPR036396">
    <property type="entry name" value="Cyt_P450_sf"/>
</dbReference>
<evidence type="ECO:0000256" key="3">
    <source>
        <dbReference type="RuleBase" id="RU000461"/>
    </source>
</evidence>
<proteinExistence type="inferred from homology"/>
<dbReference type="SUPFAM" id="SSF48264">
    <property type="entry name" value="Cytochrome P450"/>
    <property type="match status" value="1"/>
</dbReference>
<protein>
    <recommendedName>
        <fullName evidence="6">Cytochrome P450</fullName>
    </recommendedName>
</protein>
<keyword evidence="3" id="KW-0503">Monooxygenase</keyword>
<dbReference type="OrthoDB" id="2789670at2759"/>
<accession>A0A814VHY5</accession>
<evidence type="ECO:0000256" key="2">
    <source>
        <dbReference type="PIRSR" id="PIRSR602401-1"/>
    </source>
</evidence>
<evidence type="ECO:0008006" key="6">
    <source>
        <dbReference type="Google" id="ProtNLM"/>
    </source>
</evidence>
<comment type="cofactor">
    <cofactor evidence="2">
        <name>heme</name>
        <dbReference type="ChEBI" id="CHEBI:30413"/>
    </cofactor>
</comment>
<keyword evidence="2 3" id="KW-0349">Heme</keyword>
<organism evidence="4 5">
    <name type="scientific">Adineta steineri</name>
    <dbReference type="NCBI Taxonomy" id="433720"/>
    <lineage>
        <taxon>Eukaryota</taxon>
        <taxon>Metazoa</taxon>
        <taxon>Spiralia</taxon>
        <taxon>Gnathifera</taxon>
        <taxon>Rotifera</taxon>
        <taxon>Eurotatoria</taxon>
        <taxon>Bdelloidea</taxon>
        <taxon>Adinetida</taxon>
        <taxon>Adinetidae</taxon>
        <taxon>Adineta</taxon>
    </lineage>
</organism>
<dbReference type="InterPro" id="IPR001128">
    <property type="entry name" value="Cyt_P450"/>
</dbReference>
<sequence>MKDENGNPPKLAHPCCFLPFGAGNRNCIGQTYAIQEAIMILAIMIRRLNFEIVPGQEIARDNKMTAKPQYDILVDISKRSN</sequence>
<dbReference type="GO" id="GO:0006707">
    <property type="term" value="P:cholesterol catabolic process"/>
    <property type="evidence" value="ECO:0007669"/>
    <property type="project" value="InterPro"/>
</dbReference>
<dbReference type="InterPro" id="IPR017972">
    <property type="entry name" value="Cyt_P450_CS"/>
</dbReference>
<evidence type="ECO:0000313" key="4">
    <source>
        <dbReference type="EMBL" id="CAF1191025.1"/>
    </source>
</evidence>
<dbReference type="InterPro" id="IPR039983">
    <property type="entry name" value="CYP46A1"/>
</dbReference>
<dbReference type="Pfam" id="PF00067">
    <property type="entry name" value="p450"/>
    <property type="match status" value="1"/>
</dbReference>
<dbReference type="GO" id="GO:0020037">
    <property type="term" value="F:heme binding"/>
    <property type="evidence" value="ECO:0007669"/>
    <property type="project" value="InterPro"/>
</dbReference>
<evidence type="ECO:0000256" key="1">
    <source>
        <dbReference type="ARBA" id="ARBA00010617"/>
    </source>
</evidence>
<dbReference type="PRINTS" id="PR00463">
    <property type="entry name" value="EP450I"/>
</dbReference>
<dbReference type="PANTHER" id="PTHR24293">
    <property type="entry name" value="CYTOCHROME P450 FAMILY 46 SUBFAMILY A"/>
    <property type="match status" value="1"/>
</dbReference>
<dbReference type="PROSITE" id="PS00086">
    <property type="entry name" value="CYTOCHROME_P450"/>
    <property type="match status" value="1"/>
</dbReference>
<evidence type="ECO:0000313" key="5">
    <source>
        <dbReference type="Proteomes" id="UP000663891"/>
    </source>
</evidence>
<dbReference type="PANTHER" id="PTHR24293:SF0">
    <property type="entry name" value="CYP46A1 PROTEIN-RELATED"/>
    <property type="match status" value="1"/>
</dbReference>
<reference evidence="4" key="1">
    <citation type="submission" date="2021-02" db="EMBL/GenBank/DDBJ databases">
        <authorList>
            <person name="Nowell W R."/>
        </authorList>
    </citation>
    <scope>NUCLEOTIDE SEQUENCE</scope>
</reference>
<comment type="similarity">
    <text evidence="1 3">Belongs to the cytochrome P450 family.</text>
</comment>
<dbReference type="GO" id="GO:0033781">
    <property type="term" value="F:cholesterol 24-hydroxylase activity"/>
    <property type="evidence" value="ECO:0007669"/>
    <property type="project" value="InterPro"/>
</dbReference>
<keyword evidence="3" id="KW-0560">Oxidoreductase</keyword>
<dbReference type="GO" id="GO:0005506">
    <property type="term" value="F:iron ion binding"/>
    <property type="evidence" value="ECO:0007669"/>
    <property type="project" value="InterPro"/>
</dbReference>
<dbReference type="Proteomes" id="UP000663891">
    <property type="component" value="Unassembled WGS sequence"/>
</dbReference>
<name>A0A814VHY5_9BILA</name>
<keyword evidence="2 3" id="KW-0479">Metal-binding</keyword>
<gene>
    <name evidence="4" type="ORF">VCS650_LOCUS25056</name>
</gene>
<dbReference type="EMBL" id="CAJNON010000316">
    <property type="protein sequence ID" value="CAF1191025.1"/>
    <property type="molecule type" value="Genomic_DNA"/>
</dbReference>
<dbReference type="InterPro" id="IPR002401">
    <property type="entry name" value="Cyt_P450_E_grp-I"/>
</dbReference>